<dbReference type="PANTHER" id="PTHR33452">
    <property type="entry name" value="OXIDOREDUCTASE CATD-RELATED"/>
    <property type="match status" value="1"/>
</dbReference>
<keyword evidence="4 7" id="KW-0812">Transmembrane</keyword>
<accession>A0A939FWJ2</accession>
<keyword evidence="6 7" id="KW-0472">Membrane</keyword>
<organism evidence="8 9">
    <name type="scientific">Jiella flava</name>
    <dbReference type="NCBI Taxonomy" id="2816857"/>
    <lineage>
        <taxon>Bacteria</taxon>
        <taxon>Pseudomonadati</taxon>
        <taxon>Pseudomonadota</taxon>
        <taxon>Alphaproteobacteria</taxon>
        <taxon>Hyphomicrobiales</taxon>
        <taxon>Aurantimonadaceae</taxon>
        <taxon>Jiella</taxon>
    </lineage>
</organism>
<evidence type="ECO:0000256" key="5">
    <source>
        <dbReference type="ARBA" id="ARBA00022989"/>
    </source>
</evidence>
<evidence type="ECO:0000313" key="9">
    <source>
        <dbReference type="Proteomes" id="UP000664122"/>
    </source>
</evidence>
<dbReference type="EMBL" id="JAFMPP010000002">
    <property type="protein sequence ID" value="MBO0661480.1"/>
    <property type="molecule type" value="Genomic_DNA"/>
</dbReference>
<comment type="subcellular location">
    <subcellularLocation>
        <location evidence="1">Cell membrane</location>
        <topology evidence="1">Multi-pass membrane protein</topology>
    </subcellularLocation>
</comment>
<reference evidence="8" key="1">
    <citation type="submission" date="2021-03" db="EMBL/GenBank/DDBJ databases">
        <title>Whole genome sequence of Jiella sp. CQZ9-1.</title>
        <authorList>
            <person name="Tuo L."/>
        </authorList>
    </citation>
    <scope>NUCLEOTIDE SEQUENCE</scope>
    <source>
        <strain evidence="8">CQZ9-1</strain>
    </source>
</reference>
<keyword evidence="9" id="KW-1185">Reference proteome</keyword>
<evidence type="ECO:0000313" key="8">
    <source>
        <dbReference type="EMBL" id="MBO0661480.1"/>
    </source>
</evidence>
<evidence type="ECO:0000256" key="2">
    <source>
        <dbReference type="ARBA" id="ARBA00006679"/>
    </source>
</evidence>
<gene>
    <name evidence="8" type="ORF">J1C48_02730</name>
</gene>
<evidence type="ECO:0000256" key="1">
    <source>
        <dbReference type="ARBA" id="ARBA00004651"/>
    </source>
</evidence>
<dbReference type="InterPro" id="IPR051907">
    <property type="entry name" value="DoxX-like_oxidoreductase"/>
</dbReference>
<sequence length="129" mass="13680">MELNRYQPYALALLRIVSGLLFMEHGTQKLLSFPGGAHAGVPLMSIYGAAGIIELVGGLLIAAGLLTRVVAFICSGEMAFAYWMAHAPQSFFPVNNEGDAAIMFCFIFLFLVFAGAGAISFDAARKGSA</sequence>
<protein>
    <submittedName>
        <fullName evidence="8">DoxX family protein</fullName>
    </submittedName>
</protein>
<evidence type="ECO:0000256" key="6">
    <source>
        <dbReference type="ARBA" id="ARBA00023136"/>
    </source>
</evidence>
<dbReference type="AlphaFoldDB" id="A0A939FWJ2"/>
<keyword evidence="3" id="KW-1003">Cell membrane</keyword>
<keyword evidence="5 7" id="KW-1133">Transmembrane helix</keyword>
<evidence type="ECO:0000256" key="4">
    <source>
        <dbReference type="ARBA" id="ARBA00022692"/>
    </source>
</evidence>
<evidence type="ECO:0000256" key="3">
    <source>
        <dbReference type="ARBA" id="ARBA00022475"/>
    </source>
</evidence>
<comment type="similarity">
    <text evidence="2">Belongs to the DoxX family.</text>
</comment>
<feature type="transmembrane region" description="Helical" evidence="7">
    <location>
        <begin position="100"/>
        <end position="121"/>
    </location>
</feature>
<dbReference type="RefSeq" id="WP_207256143.1">
    <property type="nucleotide sequence ID" value="NZ_JAFMPP010000002.1"/>
</dbReference>
<comment type="caution">
    <text evidence="8">The sequence shown here is derived from an EMBL/GenBank/DDBJ whole genome shotgun (WGS) entry which is preliminary data.</text>
</comment>
<feature type="transmembrane region" description="Helical" evidence="7">
    <location>
        <begin position="44"/>
        <end position="66"/>
    </location>
</feature>
<dbReference type="InterPro" id="IPR032808">
    <property type="entry name" value="DoxX"/>
</dbReference>
<dbReference type="PANTHER" id="PTHR33452:SF4">
    <property type="entry name" value="BLL4328 PROTEIN"/>
    <property type="match status" value="1"/>
</dbReference>
<dbReference type="GO" id="GO:0005886">
    <property type="term" value="C:plasma membrane"/>
    <property type="evidence" value="ECO:0007669"/>
    <property type="project" value="UniProtKB-SubCell"/>
</dbReference>
<dbReference type="Proteomes" id="UP000664122">
    <property type="component" value="Unassembled WGS sequence"/>
</dbReference>
<evidence type="ECO:0000256" key="7">
    <source>
        <dbReference type="SAM" id="Phobius"/>
    </source>
</evidence>
<proteinExistence type="inferred from homology"/>
<dbReference type="Pfam" id="PF07681">
    <property type="entry name" value="DoxX"/>
    <property type="match status" value="1"/>
</dbReference>
<name>A0A939FWJ2_9HYPH</name>